<dbReference type="RefSeq" id="WP_013901384.1">
    <property type="nucleotide sequence ID" value="NC_015677.1"/>
</dbReference>
<proteinExistence type="predicted"/>
<feature type="compositionally biased region" description="Pro residues" evidence="1">
    <location>
        <begin position="170"/>
        <end position="182"/>
    </location>
</feature>
<dbReference type="Gene3D" id="3.30.70.100">
    <property type="match status" value="1"/>
</dbReference>
<sequence length="225" mass="24291">MMIRLIYASTVREGVDLNELKRILQQSQANNYRRDLTGILAFNSRIALQALEGARDEVNALYAKLLRDDRHHTVTMLKYQEIAERQWAGWSMGFAAPAAENRAVFLKYSPHSTFNPYAMTGDAAEKMLMELAGKTIAMTVPDSVVAAAPIAAQAQPRPIVARPSTVVPSQPAPLRPAQPQPAPAGAAPAAVRPAASSPAAAPSFLDRPVTRPATEQGPLGRFLGR</sequence>
<dbReference type="SUPFAM" id="SSF54975">
    <property type="entry name" value="Acylphosphatase/BLUF domain-like"/>
    <property type="match status" value="1"/>
</dbReference>
<feature type="region of interest" description="Disordered" evidence="1">
    <location>
        <begin position="162"/>
        <end position="225"/>
    </location>
</feature>
<feature type="compositionally biased region" description="Low complexity" evidence="1">
    <location>
        <begin position="183"/>
        <end position="203"/>
    </location>
</feature>
<dbReference type="Pfam" id="PF04940">
    <property type="entry name" value="BLUF"/>
    <property type="match status" value="1"/>
</dbReference>
<feature type="domain" description="BLUF" evidence="2">
    <location>
        <begin position="2"/>
        <end position="93"/>
    </location>
</feature>
<gene>
    <name evidence="3" type="ordered locus">Rta_20590</name>
</gene>
<dbReference type="Proteomes" id="UP000008385">
    <property type="component" value="Chromosome"/>
</dbReference>
<name>F5XYH6_RAMTT</name>
<dbReference type="HOGENOM" id="CLU_1229059_0_0_4"/>
<evidence type="ECO:0000313" key="3">
    <source>
        <dbReference type="EMBL" id="AEG93152.1"/>
    </source>
</evidence>
<keyword evidence="4" id="KW-1185">Reference proteome</keyword>
<dbReference type="InterPro" id="IPR036046">
    <property type="entry name" value="Acylphosphatase-like_dom_sf"/>
</dbReference>
<protein>
    <recommendedName>
        <fullName evidence="2">BLUF domain-containing protein</fullName>
    </recommendedName>
</protein>
<evidence type="ECO:0000313" key="4">
    <source>
        <dbReference type="Proteomes" id="UP000008385"/>
    </source>
</evidence>
<reference evidence="4" key="1">
    <citation type="submission" date="2006-01" db="EMBL/GenBank/DDBJ databases">
        <title>Genome of the cyst-dividing bacterium Ramlibacter tataouinensis.</title>
        <authorList>
            <person name="Barakat M."/>
            <person name="Ortet P."/>
            <person name="De Luca G."/>
            <person name="Jourlin-Castelli C."/>
            <person name="Ansaldi M."/>
            <person name="Py B."/>
            <person name="Fichant G."/>
            <person name="Coutinho P."/>
            <person name="Voulhoux R."/>
            <person name="Bastien O."/>
            <person name="Roy S."/>
            <person name="Marechal E."/>
            <person name="Henrissat B."/>
            <person name="Quentin Y."/>
            <person name="Noirot P."/>
            <person name="Filloux A."/>
            <person name="Mejean V."/>
            <person name="DuBow M."/>
            <person name="Barras F."/>
            <person name="Heulin T."/>
        </authorList>
    </citation>
    <scope>NUCLEOTIDE SEQUENCE [LARGE SCALE GENOMIC DNA]</scope>
    <source>
        <strain evidence="4">ATCC BAA-407 / DSM 14655 / LMG 21543 / TTB310</strain>
    </source>
</reference>
<accession>F5XYH6</accession>
<evidence type="ECO:0000259" key="2">
    <source>
        <dbReference type="PROSITE" id="PS50925"/>
    </source>
</evidence>
<dbReference type="SMART" id="SM01034">
    <property type="entry name" value="BLUF"/>
    <property type="match status" value="1"/>
</dbReference>
<organism evidence="3 4">
    <name type="scientific">Ramlibacter tataouinensis (strain ATCC BAA-407 / DSM 14655 / LMG 21543 / TTB310)</name>
    <dbReference type="NCBI Taxonomy" id="365046"/>
    <lineage>
        <taxon>Bacteria</taxon>
        <taxon>Pseudomonadati</taxon>
        <taxon>Pseudomonadota</taxon>
        <taxon>Betaproteobacteria</taxon>
        <taxon>Burkholderiales</taxon>
        <taxon>Comamonadaceae</taxon>
        <taxon>Ramlibacter</taxon>
    </lineage>
</organism>
<dbReference type="KEGG" id="rta:Rta_20590"/>
<dbReference type="eggNOG" id="COG3431">
    <property type="taxonomic scope" value="Bacteria"/>
</dbReference>
<dbReference type="InterPro" id="IPR007024">
    <property type="entry name" value="BLUF_domain"/>
</dbReference>
<evidence type="ECO:0000256" key="1">
    <source>
        <dbReference type="SAM" id="MobiDB-lite"/>
    </source>
</evidence>
<dbReference type="GO" id="GO:0071949">
    <property type="term" value="F:FAD binding"/>
    <property type="evidence" value="ECO:0007669"/>
    <property type="project" value="InterPro"/>
</dbReference>
<dbReference type="OrthoDB" id="557705at2"/>
<dbReference type="PROSITE" id="PS50925">
    <property type="entry name" value="BLUF"/>
    <property type="match status" value="1"/>
</dbReference>
<dbReference type="EMBL" id="CP000245">
    <property type="protein sequence ID" value="AEG93152.1"/>
    <property type="molecule type" value="Genomic_DNA"/>
</dbReference>
<dbReference type="STRING" id="365046.Rta_20590"/>
<dbReference type="PATRIC" id="fig|365046.3.peg.2103"/>
<reference evidence="3 4" key="2">
    <citation type="journal article" date="2011" name="PLoS ONE">
        <title>The Cyst-Dividing Bacterium Ramlibacter tataouinensis TTB310 Genome Reveals a Well-Stocked Toolbox for Adaptation to a Desert Environment.</title>
        <authorList>
            <person name="De Luca G."/>
            <person name="Barakat M."/>
            <person name="Ortet P."/>
            <person name="Fochesato S."/>
            <person name="Jourlin-Castelli C."/>
            <person name="Ansaldi M."/>
            <person name="Py B."/>
            <person name="Fichant G."/>
            <person name="Coutinho P.M."/>
            <person name="Voulhoux R."/>
            <person name="Bastien O."/>
            <person name="Marechal E."/>
            <person name="Henrissat B."/>
            <person name="Quentin Y."/>
            <person name="Noirot P."/>
            <person name="Filloux A."/>
            <person name="Mejean V."/>
            <person name="Dubow M.S."/>
            <person name="Barras F."/>
            <person name="Barbe V."/>
            <person name="Weissenbach J."/>
            <person name="Mihalcescu I."/>
            <person name="Vermeglio A."/>
            <person name="Achouak W."/>
            <person name="Heulin T."/>
        </authorList>
    </citation>
    <scope>NUCLEOTIDE SEQUENCE [LARGE SCALE GENOMIC DNA]</scope>
    <source>
        <strain evidence="4">ATCC BAA-407 / DSM 14655 / LMG 21543 / TTB310</strain>
    </source>
</reference>
<dbReference type="GO" id="GO:0009882">
    <property type="term" value="F:blue light photoreceptor activity"/>
    <property type="evidence" value="ECO:0007669"/>
    <property type="project" value="InterPro"/>
</dbReference>
<dbReference type="AlphaFoldDB" id="F5XYH6"/>